<dbReference type="Pfam" id="PF03861">
    <property type="entry name" value="ANTAR"/>
    <property type="match status" value="1"/>
</dbReference>
<feature type="domain" description="ANTAR" evidence="3">
    <location>
        <begin position="129"/>
        <end position="190"/>
    </location>
</feature>
<reference evidence="4 5" key="1">
    <citation type="submission" date="2014-07" db="EMBL/GenBank/DDBJ databases">
        <title>Tepidicaulis marinum gen. nov., sp. nov., a novel marine bacterium denitrifying nitrate to nitrous oxide strictly under microaerobic conditions.</title>
        <authorList>
            <person name="Takeuchi M."/>
            <person name="Yamagishi T."/>
            <person name="Kamagata Y."/>
            <person name="Oshima K."/>
            <person name="Hattori M."/>
            <person name="Katayama T."/>
            <person name="Hanada S."/>
            <person name="Tamaki H."/>
            <person name="Marumo K."/>
            <person name="Maeda H."/>
            <person name="Nedachi M."/>
            <person name="Iwasaki W."/>
            <person name="Suwa Y."/>
            <person name="Sakata S."/>
        </authorList>
    </citation>
    <scope>NUCLEOTIDE SEQUENCE [LARGE SCALE GENOMIC DNA]</scope>
    <source>
        <strain evidence="4 5">MA2</strain>
    </source>
</reference>
<sequence>MSSASERLRVLLVDPDDARALIVEQGLVQSGACEIMRVKSGIGLYGAVERFDPDVVIVDCDSPDRDILESMGEVSGERARPVVMFVEKDAPDGARKAVQAGVSAYIVDGLASSRVRPVVDVAIARFQMYQGLQKELAKAKSDLAARKIVEKAKGVLMQQRGLSEEEAYQLLRKTAMNEGKPIFQIADNLLAVAKLLKG</sequence>
<keyword evidence="1" id="KW-0597">Phosphoprotein</keyword>
<feature type="domain" description="Response regulatory" evidence="2">
    <location>
        <begin position="9"/>
        <end position="123"/>
    </location>
</feature>
<dbReference type="InterPro" id="IPR008327">
    <property type="entry name" value="Sig_transdc_resp-reg_antiterm"/>
</dbReference>
<evidence type="ECO:0000259" key="3">
    <source>
        <dbReference type="PROSITE" id="PS50921"/>
    </source>
</evidence>
<evidence type="ECO:0000313" key="5">
    <source>
        <dbReference type="Proteomes" id="UP000028702"/>
    </source>
</evidence>
<dbReference type="PANTHER" id="PTHR43367:SF1">
    <property type="entry name" value="TWO-COMPONENT RESPONSE REGULATOR-LIKE APRR6-RELATED"/>
    <property type="match status" value="1"/>
</dbReference>
<dbReference type="Pfam" id="PF00072">
    <property type="entry name" value="Response_reg"/>
    <property type="match status" value="1"/>
</dbReference>
<proteinExistence type="predicted"/>
<organism evidence="4 5">
    <name type="scientific">Tepidicaulis marinus</name>
    <dbReference type="NCBI Taxonomy" id="1333998"/>
    <lineage>
        <taxon>Bacteria</taxon>
        <taxon>Pseudomonadati</taxon>
        <taxon>Pseudomonadota</taxon>
        <taxon>Alphaproteobacteria</taxon>
        <taxon>Hyphomicrobiales</taxon>
        <taxon>Parvibaculaceae</taxon>
        <taxon>Tepidicaulis</taxon>
    </lineage>
</organism>
<dbReference type="InterPro" id="IPR001789">
    <property type="entry name" value="Sig_transdc_resp-reg_receiver"/>
</dbReference>
<dbReference type="STRING" id="1333998.M2A_2381"/>
<dbReference type="PROSITE" id="PS50110">
    <property type="entry name" value="RESPONSE_REGULATORY"/>
    <property type="match status" value="1"/>
</dbReference>
<dbReference type="InterPro" id="IPR036388">
    <property type="entry name" value="WH-like_DNA-bd_sf"/>
</dbReference>
<dbReference type="AlphaFoldDB" id="A0A081BCW4"/>
<dbReference type="Gene3D" id="3.40.50.2300">
    <property type="match status" value="1"/>
</dbReference>
<protein>
    <submittedName>
        <fullName evidence="4">Response regulator NasT</fullName>
    </submittedName>
</protein>
<dbReference type="Gene3D" id="1.10.10.10">
    <property type="entry name" value="Winged helix-like DNA-binding domain superfamily/Winged helix DNA-binding domain"/>
    <property type="match status" value="1"/>
</dbReference>
<gene>
    <name evidence="4" type="ORF">M2A_2381</name>
</gene>
<dbReference type="PANTHER" id="PTHR43367">
    <property type="match status" value="1"/>
</dbReference>
<dbReference type="SUPFAM" id="SSF52172">
    <property type="entry name" value="CheY-like"/>
    <property type="match status" value="1"/>
</dbReference>
<dbReference type="SMART" id="SM01012">
    <property type="entry name" value="ANTAR"/>
    <property type="match status" value="1"/>
</dbReference>
<dbReference type="RefSeq" id="WP_199700664.1">
    <property type="nucleotide sequence ID" value="NZ_BBIO01000013.1"/>
</dbReference>
<dbReference type="GO" id="GO:0003723">
    <property type="term" value="F:RNA binding"/>
    <property type="evidence" value="ECO:0007669"/>
    <property type="project" value="InterPro"/>
</dbReference>
<feature type="modified residue" description="4-aspartylphosphate" evidence="1">
    <location>
        <position position="59"/>
    </location>
</feature>
<comment type="caution">
    <text evidence="4">The sequence shown here is derived from an EMBL/GenBank/DDBJ whole genome shotgun (WGS) entry which is preliminary data.</text>
</comment>
<dbReference type="InterPro" id="IPR011006">
    <property type="entry name" value="CheY-like_superfamily"/>
</dbReference>
<evidence type="ECO:0000256" key="1">
    <source>
        <dbReference type="PROSITE-ProRule" id="PRU00169"/>
    </source>
</evidence>
<dbReference type="PIRSF" id="PIRSF036382">
    <property type="entry name" value="RR_antiterm"/>
    <property type="match status" value="1"/>
</dbReference>
<dbReference type="eggNOG" id="COG3707">
    <property type="taxonomic scope" value="Bacteria"/>
</dbReference>
<dbReference type="GO" id="GO:0000160">
    <property type="term" value="P:phosphorelay signal transduction system"/>
    <property type="evidence" value="ECO:0007669"/>
    <property type="project" value="InterPro"/>
</dbReference>
<dbReference type="PROSITE" id="PS50921">
    <property type="entry name" value="ANTAR"/>
    <property type="match status" value="1"/>
</dbReference>
<evidence type="ECO:0000313" key="4">
    <source>
        <dbReference type="EMBL" id="GAK45882.1"/>
    </source>
</evidence>
<dbReference type="EMBL" id="BBIO01000013">
    <property type="protein sequence ID" value="GAK45882.1"/>
    <property type="molecule type" value="Genomic_DNA"/>
</dbReference>
<dbReference type="Proteomes" id="UP000028702">
    <property type="component" value="Unassembled WGS sequence"/>
</dbReference>
<evidence type="ECO:0000259" key="2">
    <source>
        <dbReference type="PROSITE" id="PS50110"/>
    </source>
</evidence>
<name>A0A081BCW4_9HYPH</name>
<dbReference type="InterPro" id="IPR005561">
    <property type="entry name" value="ANTAR"/>
</dbReference>
<accession>A0A081BCW4</accession>
<keyword evidence="5" id="KW-1185">Reference proteome</keyword>
<dbReference type="SMART" id="SM00448">
    <property type="entry name" value="REC"/>
    <property type="match status" value="1"/>
</dbReference>